<dbReference type="AlphaFoldDB" id="A0A369VZW1"/>
<evidence type="ECO:0000256" key="5">
    <source>
        <dbReference type="ARBA" id="ARBA00023163"/>
    </source>
</evidence>
<dbReference type="SUPFAM" id="SSF88946">
    <property type="entry name" value="Sigma2 domain of RNA polymerase sigma factors"/>
    <property type="match status" value="1"/>
</dbReference>
<name>A0A369VZW1_9HYPH</name>
<dbReference type="NCBIfam" id="TIGR02937">
    <property type="entry name" value="sigma70-ECF"/>
    <property type="match status" value="1"/>
</dbReference>
<evidence type="ECO:0000259" key="6">
    <source>
        <dbReference type="Pfam" id="PF04542"/>
    </source>
</evidence>
<evidence type="ECO:0000313" key="8">
    <source>
        <dbReference type="EMBL" id="RDE07673.1"/>
    </source>
</evidence>
<evidence type="ECO:0000256" key="4">
    <source>
        <dbReference type="ARBA" id="ARBA00023125"/>
    </source>
</evidence>
<dbReference type="RefSeq" id="WP_114647081.1">
    <property type="nucleotide sequence ID" value="NZ_QQNH01000042.1"/>
</dbReference>
<evidence type="ECO:0000256" key="3">
    <source>
        <dbReference type="ARBA" id="ARBA00023082"/>
    </source>
</evidence>
<organism evidence="8 9">
    <name type="scientific">Pelagibacterium lacus</name>
    <dbReference type="NCBI Taxonomy" id="2282655"/>
    <lineage>
        <taxon>Bacteria</taxon>
        <taxon>Pseudomonadati</taxon>
        <taxon>Pseudomonadota</taxon>
        <taxon>Alphaproteobacteria</taxon>
        <taxon>Hyphomicrobiales</taxon>
        <taxon>Devosiaceae</taxon>
        <taxon>Pelagibacterium</taxon>
    </lineage>
</organism>
<dbReference type="EMBL" id="QQNH01000042">
    <property type="protein sequence ID" value="RDE07673.1"/>
    <property type="molecule type" value="Genomic_DNA"/>
</dbReference>
<dbReference type="GO" id="GO:0016987">
    <property type="term" value="F:sigma factor activity"/>
    <property type="evidence" value="ECO:0007669"/>
    <property type="project" value="UniProtKB-KW"/>
</dbReference>
<dbReference type="Gene3D" id="1.10.10.10">
    <property type="entry name" value="Winged helix-like DNA-binding domain superfamily/Winged helix DNA-binding domain"/>
    <property type="match status" value="1"/>
</dbReference>
<evidence type="ECO:0000259" key="7">
    <source>
        <dbReference type="Pfam" id="PF08281"/>
    </source>
</evidence>
<dbReference type="OrthoDB" id="9780326at2"/>
<dbReference type="Proteomes" id="UP000253759">
    <property type="component" value="Unassembled WGS sequence"/>
</dbReference>
<dbReference type="PANTHER" id="PTHR43133:SF8">
    <property type="entry name" value="RNA POLYMERASE SIGMA FACTOR HI_1459-RELATED"/>
    <property type="match status" value="1"/>
</dbReference>
<dbReference type="InterPro" id="IPR013324">
    <property type="entry name" value="RNA_pol_sigma_r3/r4-like"/>
</dbReference>
<comment type="caution">
    <text evidence="8">The sequence shown here is derived from an EMBL/GenBank/DDBJ whole genome shotgun (WGS) entry which is preliminary data.</text>
</comment>
<dbReference type="SUPFAM" id="SSF88659">
    <property type="entry name" value="Sigma3 and sigma4 domains of RNA polymerase sigma factors"/>
    <property type="match status" value="1"/>
</dbReference>
<keyword evidence="5" id="KW-0804">Transcription</keyword>
<dbReference type="InterPro" id="IPR013249">
    <property type="entry name" value="RNA_pol_sigma70_r4_t2"/>
</dbReference>
<sequence length="193" mass="21857">MDIANSSAETAGRPVAAPDRNAAETAELVRLAQAGDVVAFERLVARQYGFIFKTAFRWLGHRSDAEDVTQTVCMRLATALKSFDWRASFTSWLYRITLNAVYDLKRSSQRRQRLVSEISLGATEESPPTQEDQLALNDLWQLVRELPEKQRDAVLLVYAEHMSHAEAAQVMGCKEVTVAWHIHNARKTLKDRL</sequence>
<protein>
    <submittedName>
        <fullName evidence="8">RNA polymerase sigma factor</fullName>
    </submittedName>
</protein>
<proteinExistence type="inferred from homology"/>
<accession>A0A369VZW1</accession>
<dbReference type="GO" id="GO:0003677">
    <property type="term" value="F:DNA binding"/>
    <property type="evidence" value="ECO:0007669"/>
    <property type="project" value="UniProtKB-KW"/>
</dbReference>
<comment type="similarity">
    <text evidence="1">Belongs to the sigma-70 factor family. ECF subfamily.</text>
</comment>
<dbReference type="Gene3D" id="1.10.1740.10">
    <property type="match status" value="1"/>
</dbReference>
<dbReference type="InterPro" id="IPR014284">
    <property type="entry name" value="RNA_pol_sigma-70_dom"/>
</dbReference>
<evidence type="ECO:0000256" key="1">
    <source>
        <dbReference type="ARBA" id="ARBA00010641"/>
    </source>
</evidence>
<dbReference type="InterPro" id="IPR007627">
    <property type="entry name" value="RNA_pol_sigma70_r2"/>
</dbReference>
<dbReference type="InterPro" id="IPR013325">
    <property type="entry name" value="RNA_pol_sigma_r2"/>
</dbReference>
<dbReference type="GO" id="GO:0006352">
    <property type="term" value="P:DNA-templated transcription initiation"/>
    <property type="evidence" value="ECO:0007669"/>
    <property type="project" value="InterPro"/>
</dbReference>
<dbReference type="Pfam" id="PF04542">
    <property type="entry name" value="Sigma70_r2"/>
    <property type="match status" value="1"/>
</dbReference>
<feature type="domain" description="RNA polymerase sigma-70 region 2" evidence="6">
    <location>
        <begin position="43"/>
        <end position="111"/>
    </location>
</feature>
<keyword evidence="9" id="KW-1185">Reference proteome</keyword>
<keyword evidence="3" id="KW-0731">Sigma factor</keyword>
<gene>
    <name evidence="8" type="ORF">DVH29_15440</name>
</gene>
<evidence type="ECO:0000256" key="2">
    <source>
        <dbReference type="ARBA" id="ARBA00023015"/>
    </source>
</evidence>
<dbReference type="InterPro" id="IPR036388">
    <property type="entry name" value="WH-like_DNA-bd_sf"/>
</dbReference>
<reference evidence="9" key="1">
    <citation type="submission" date="2018-07" db="EMBL/GenBank/DDBJ databases">
        <authorList>
            <person name="Liu B.-T."/>
            <person name="Du Z."/>
        </authorList>
    </citation>
    <scope>NUCLEOTIDE SEQUENCE [LARGE SCALE GENOMIC DNA]</scope>
    <source>
        <strain evidence="9">XYN52</strain>
    </source>
</reference>
<dbReference type="Pfam" id="PF08281">
    <property type="entry name" value="Sigma70_r4_2"/>
    <property type="match status" value="1"/>
</dbReference>
<feature type="domain" description="RNA polymerase sigma factor 70 region 4 type 2" evidence="7">
    <location>
        <begin position="137"/>
        <end position="189"/>
    </location>
</feature>
<keyword evidence="2" id="KW-0805">Transcription regulation</keyword>
<dbReference type="InterPro" id="IPR039425">
    <property type="entry name" value="RNA_pol_sigma-70-like"/>
</dbReference>
<keyword evidence="4" id="KW-0238">DNA-binding</keyword>
<evidence type="ECO:0000313" key="9">
    <source>
        <dbReference type="Proteomes" id="UP000253759"/>
    </source>
</evidence>
<dbReference type="PANTHER" id="PTHR43133">
    <property type="entry name" value="RNA POLYMERASE ECF-TYPE SIGMA FACTO"/>
    <property type="match status" value="1"/>
</dbReference>